<dbReference type="PANTHER" id="PTHR30118:SF15">
    <property type="entry name" value="TRANSCRIPTIONAL REGULATORY PROTEIN"/>
    <property type="match status" value="1"/>
</dbReference>
<dbReference type="PANTHER" id="PTHR30118">
    <property type="entry name" value="HTH-TYPE TRANSCRIPTIONAL REGULATOR LEUO-RELATED"/>
    <property type="match status" value="1"/>
</dbReference>
<reference evidence="7 9" key="4">
    <citation type="journal article" date="2018" name="Nature">
        <title>A major lineage of non-tailed dsDNA viruses as unrecognized killers of marine bacteria.</title>
        <authorList>
            <person name="Kauffman K.M."/>
            <person name="Hussain F.A."/>
            <person name="Yang J."/>
            <person name="Arevalo P."/>
            <person name="Brown J.M."/>
            <person name="Chang W.K."/>
            <person name="VanInsberghe D."/>
            <person name="Elsherbini J."/>
            <person name="Sharma R.S."/>
            <person name="Cutler M.B."/>
            <person name="Kelly L."/>
            <person name="Polz M.F."/>
        </authorList>
    </citation>
    <scope>NUCLEOTIDE SEQUENCE</scope>
    <source>
        <strain evidence="7">10N.261.51.B8</strain>
        <strain evidence="6 9">10N.286.55.E1</strain>
    </source>
</reference>
<reference evidence="7" key="3">
    <citation type="submission" date="2016-07" db="EMBL/GenBank/DDBJ databases">
        <authorList>
            <person name="Wan K."/>
            <person name="Booth B."/>
            <person name="Spirohn K."/>
            <person name="Hao T."/>
            <person name="Hu Y."/>
            <person name="Calderwood M."/>
            <person name="Hill D."/>
            <person name="Mohr S."/>
            <person name="Vidal M."/>
            <person name="Celniker S."/>
            <person name="Perrimon N."/>
        </authorList>
    </citation>
    <scope>NUCLEOTIDE SEQUENCE</scope>
    <source>
        <strain evidence="7">10N.261.51.B8</strain>
    </source>
</reference>
<dbReference type="GeneID" id="69648660"/>
<keyword evidence="3" id="KW-0238">DNA-binding</keyword>
<evidence type="ECO:0000313" key="8">
    <source>
        <dbReference type="Proteomes" id="UP000235746"/>
    </source>
</evidence>
<dbReference type="InterPro" id="IPR036388">
    <property type="entry name" value="WH-like_DNA-bd_sf"/>
</dbReference>
<dbReference type="InterPro" id="IPR036390">
    <property type="entry name" value="WH_DNA-bd_sf"/>
</dbReference>
<dbReference type="InterPro" id="IPR037402">
    <property type="entry name" value="YidZ_PBP2"/>
</dbReference>
<keyword evidence="9" id="KW-1185">Reference proteome</keyword>
<dbReference type="PRINTS" id="PR00039">
    <property type="entry name" value="HTHLYSR"/>
</dbReference>
<evidence type="ECO:0000259" key="5">
    <source>
        <dbReference type="PROSITE" id="PS50931"/>
    </source>
</evidence>
<dbReference type="EMBL" id="MCSB01000007">
    <property type="protein sequence ID" value="PME31110.1"/>
    <property type="molecule type" value="Genomic_DNA"/>
</dbReference>
<proteinExistence type="inferred from homology"/>
<feature type="domain" description="HTH lysR-type" evidence="5">
    <location>
        <begin position="4"/>
        <end position="61"/>
    </location>
</feature>
<evidence type="ECO:0000313" key="7">
    <source>
        <dbReference type="EMBL" id="PML53568.1"/>
    </source>
</evidence>
<dbReference type="Gene3D" id="1.10.10.10">
    <property type="entry name" value="Winged helix-like DNA-binding domain superfamily/Winged helix DNA-binding domain"/>
    <property type="match status" value="1"/>
</dbReference>
<dbReference type="GO" id="GO:0003700">
    <property type="term" value="F:DNA-binding transcription factor activity"/>
    <property type="evidence" value="ECO:0007669"/>
    <property type="project" value="InterPro"/>
</dbReference>
<dbReference type="Pfam" id="PF00126">
    <property type="entry name" value="HTH_1"/>
    <property type="match status" value="1"/>
</dbReference>
<evidence type="ECO:0000313" key="9">
    <source>
        <dbReference type="Proteomes" id="UP000239763"/>
    </source>
</evidence>
<evidence type="ECO:0000313" key="6">
    <source>
        <dbReference type="EMBL" id="PME31110.1"/>
    </source>
</evidence>
<evidence type="ECO:0000256" key="1">
    <source>
        <dbReference type="ARBA" id="ARBA00009437"/>
    </source>
</evidence>
<dbReference type="PROSITE" id="PS50931">
    <property type="entry name" value="HTH_LYSR"/>
    <property type="match status" value="1"/>
</dbReference>
<dbReference type="EMBL" id="MCYL01000044">
    <property type="protein sequence ID" value="PML53568.1"/>
    <property type="molecule type" value="Genomic_DNA"/>
</dbReference>
<evidence type="ECO:0000256" key="4">
    <source>
        <dbReference type="ARBA" id="ARBA00023163"/>
    </source>
</evidence>
<evidence type="ECO:0000256" key="3">
    <source>
        <dbReference type="ARBA" id="ARBA00023125"/>
    </source>
</evidence>
<evidence type="ECO:0000256" key="2">
    <source>
        <dbReference type="ARBA" id="ARBA00023015"/>
    </source>
</evidence>
<comment type="caution">
    <text evidence="7">The sequence shown here is derived from an EMBL/GenBank/DDBJ whole genome shotgun (WGS) entry which is preliminary data.</text>
</comment>
<dbReference type="Proteomes" id="UP000239763">
    <property type="component" value="Unassembled WGS sequence"/>
</dbReference>
<dbReference type="AlphaFoldDB" id="A0A2J6UFW4"/>
<accession>A0A2J6UFW4</accession>
<reference evidence="6" key="2">
    <citation type="submission" date="2016-07" db="EMBL/GenBank/DDBJ databases">
        <authorList>
            <person name="Kauffman K."/>
            <person name="Arevalo P."/>
            <person name="Polz M.F."/>
        </authorList>
    </citation>
    <scope>NUCLEOTIDE SEQUENCE</scope>
    <source>
        <strain evidence="6">10N.286.55.E1</strain>
    </source>
</reference>
<sequence length="301" mass="35098">MKRFNLNLIYYFIAIYEEGNLTYAAERLNISQPSLSAHLKQLRDEYRDLLFVRKSYTLEPTPVANDLYPIFKQAYKLVSHSLPETHDFDPQECSYTFRIAAMSISSSAILPKILDKIQKEAPNCVIEVVNIKEDMVTDIREKKIDLVVDLTNAHPTLQSQEIWSDELCAVCSQNHAQIEEQLTLERYLSEKHVMLTHDNYRVHQLTEFHSPIFSERKVARKLNSIADFSDTIYNSDWIATFPKSIANAYFDKSKIKMLDLPFEYKTPSLSVYWHSNRNDDIVNLWLRELFTSEVLSLSSEI</sequence>
<dbReference type="CDD" id="cd08417">
    <property type="entry name" value="PBP2_Nitroaromatics_like"/>
    <property type="match status" value="1"/>
</dbReference>
<keyword evidence="2" id="KW-0805">Transcription regulation</keyword>
<dbReference type="SUPFAM" id="SSF46785">
    <property type="entry name" value="Winged helix' DNA-binding domain"/>
    <property type="match status" value="1"/>
</dbReference>
<organism evidence="7 8">
    <name type="scientific">Vibrio lentus</name>
    <dbReference type="NCBI Taxonomy" id="136468"/>
    <lineage>
        <taxon>Bacteria</taxon>
        <taxon>Pseudomonadati</taxon>
        <taxon>Pseudomonadota</taxon>
        <taxon>Gammaproteobacteria</taxon>
        <taxon>Vibrionales</taxon>
        <taxon>Vibrionaceae</taxon>
        <taxon>Vibrio</taxon>
    </lineage>
</organism>
<dbReference type="InterPro" id="IPR050389">
    <property type="entry name" value="LysR-type_TF"/>
</dbReference>
<dbReference type="Proteomes" id="UP000235746">
    <property type="component" value="Unassembled WGS sequence"/>
</dbReference>
<protein>
    <submittedName>
        <fullName evidence="7">LysR family transcriptional regulator</fullName>
    </submittedName>
</protein>
<dbReference type="SUPFAM" id="SSF53850">
    <property type="entry name" value="Periplasmic binding protein-like II"/>
    <property type="match status" value="1"/>
</dbReference>
<dbReference type="Gene3D" id="3.40.190.10">
    <property type="entry name" value="Periplasmic binding protein-like II"/>
    <property type="match status" value="2"/>
</dbReference>
<name>A0A2J6UFW4_9VIBR</name>
<dbReference type="GO" id="GO:0003677">
    <property type="term" value="F:DNA binding"/>
    <property type="evidence" value="ECO:0007669"/>
    <property type="project" value="UniProtKB-KW"/>
</dbReference>
<dbReference type="RefSeq" id="WP_065111202.1">
    <property type="nucleotide sequence ID" value="NZ_AP025499.1"/>
</dbReference>
<comment type="similarity">
    <text evidence="1">Belongs to the LysR transcriptional regulatory family.</text>
</comment>
<dbReference type="Pfam" id="PF03466">
    <property type="entry name" value="LysR_substrate"/>
    <property type="match status" value="1"/>
</dbReference>
<keyword evidence="4" id="KW-0804">Transcription</keyword>
<dbReference type="InterPro" id="IPR005119">
    <property type="entry name" value="LysR_subst-bd"/>
</dbReference>
<dbReference type="InterPro" id="IPR000847">
    <property type="entry name" value="LysR_HTH_N"/>
</dbReference>
<reference evidence="8" key="1">
    <citation type="submission" date="2016-07" db="EMBL/GenBank/DDBJ databases">
        <title>Nontailed viruses are major unrecognized killers of bacteria in the ocean.</title>
        <authorList>
            <person name="Kauffman K."/>
            <person name="Hussain F."/>
            <person name="Yang J."/>
            <person name="Arevalo P."/>
            <person name="Brown J."/>
            <person name="Cutler M."/>
            <person name="Kelly L."/>
            <person name="Polz M.F."/>
        </authorList>
    </citation>
    <scope>NUCLEOTIDE SEQUENCE [LARGE SCALE GENOMIC DNA]</scope>
    <source>
        <strain evidence="8">10N.261.51.B8</strain>
    </source>
</reference>
<gene>
    <name evidence="7" type="ORF">BCT74_09420</name>
    <name evidence="6" type="ORF">BCV38_18385</name>
</gene>